<dbReference type="GO" id="GO:0003677">
    <property type="term" value="F:DNA binding"/>
    <property type="evidence" value="ECO:0007669"/>
    <property type="project" value="UniProtKB-KW"/>
</dbReference>
<protein>
    <submittedName>
        <fullName evidence="2">LytTr DNA-binding domain-containing protein</fullName>
    </submittedName>
</protein>
<dbReference type="Proteomes" id="UP000183918">
    <property type="component" value="Unassembled WGS sequence"/>
</dbReference>
<dbReference type="GO" id="GO:0000156">
    <property type="term" value="F:phosphorelay response regulator activity"/>
    <property type="evidence" value="ECO:0007669"/>
    <property type="project" value="InterPro"/>
</dbReference>
<dbReference type="SMART" id="SM00850">
    <property type="entry name" value="LytTR"/>
    <property type="match status" value="1"/>
</dbReference>
<evidence type="ECO:0000259" key="1">
    <source>
        <dbReference type="PROSITE" id="PS50930"/>
    </source>
</evidence>
<sequence>MNECLDTIIRKMNYTVPMKHFVFNECEKDINIEHITYVESSLHKLKIHVMEEPVGLYTMYETLNNMEQELSEYKFVRVHQSYLVNLKHIMELKEHSEKMQGARTVLISTGEELIVPKARFKAVKKAFVARCFLMFLLMKTRSRKGRFLKLLP</sequence>
<dbReference type="AlphaFoldDB" id="A0A1H3MNE2"/>
<dbReference type="EMBL" id="FNPG01000036">
    <property type="protein sequence ID" value="SDY78003.1"/>
    <property type="molecule type" value="Genomic_DNA"/>
</dbReference>
<name>A0A1H3MNE2_9FIRM</name>
<dbReference type="Gene3D" id="2.40.50.1020">
    <property type="entry name" value="LytTr DNA-binding domain"/>
    <property type="match status" value="1"/>
</dbReference>
<accession>A0A1H3MNE2</accession>
<dbReference type="Pfam" id="PF04397">
    <property type="entry name" value="LytTR"/>
    <property type="match status" value="1"/>
</dbReference>
<evidence type="ECO:0000313" key="2">
    <source>
        <dbReference type="EMBL" id="SDY78003.1"/>
    </source>
</evidence>
<evidence type="ECO:0000313" key="3">
    <source>
        <dbReference type="Proteomes" id="UP000183918"/>
    </source>
</evidence>
<dbReference type="InterPro" id="IPR046947">
    <property type="entry name" value="LytR-like"/>
</dbReference>
<dbReference type="PROSITE" id="PS50930">
    <property type="entry name" value="HTH_LYTTR"/>
    <property type="match status" value="1"/>
</dbReference>
<reference evidence="2 3" key="1">
    <citation type="submission" date="2016-10" db="EMBL/GenBank/DDBJ databases">
        <authorList>
            <person name="de Groot N.N."/>
        </authorList>
    </citation>
    <scope>NUCLEOTIDE SEQUENCE [LARGE SCALE GENOMIC DNA]</scope>
    <source>
        <strain evidence="2 3">DSM 14045</strain>
    </source>
</reference>
<gene>
    <name evidence="2" type="ORF">SAMN02910414_02365</name>
</gene>
<dbReference type="PANTHER" id="PTHR37299">
    <property type="entry name" value="TRANSCRIPTIONAL REGULATOR-RELATED"/>
    <property type="match status" value="1"/>
</dbReference>
<dbReference type="InterPro" id="IPR007492">
    <property type="entry name" value="LytTR_DNA-bd_dom"/>
</dbReference>
<feature type="domain" description="HTH LytTR-type" evidence="1">
    <location>
        <begin position="30"/>
        <end position="129"/>
    </location>
</feature>
<keyword evidence="3" id="KW-1185">Reference proteome</keyword>
<organism evidence="2 3">
    <name type="scientific">Lachnobacterium bovis DSM 14045</name>
    <dbReference type="NCBI Taxonomy" id="1122142"/>
    <lineage>
        <taxon>Bacteria</taxon>
        <taxon>Bacillati</taxon>
        <taxon>Bacillota</taxon>
        <taxon>Clostridia</taxon>
        <taxon>Lachnospirales</taxon>
        <taxon>Lachnospiraceae</taxon>
        <taxon>Lachnobacterium</taxon>
    </lineage>
</organism>
<dbReference type="STRING" id="1122142.SAMN02910414_02365"/>
<dbReference type="PANTHER" id="PTHR37299:SF1">
    <property type="entry name" value="STAGE 0 SPORULATION PROTEIN A HOMOLOG"/>
    <property type="match status" value="1"/>
</dbReference>
<keyword evidence="2" id="KW-0238">DNA-binding</keyword>
<proteinExistence type="predicted"/>